<evidence type="ECO:0000313" key="14">
    <source>
        <dbReference type="Proteomes" id="UP001203852"/>
    </source>
</evidence>
<keyword evidence="3 8" id="KW-0378">Hydrolase</keyword>
<dbReference type="InterPro" id="IPR014001">
    <property type="entry name" value="Helicase_ATP-bd"/>
</dbReference>
<keyword evidence="2 8" id="KW-0547">Nucleotide-binding</keyword>
<dbReference type="Pfam" id="PF00270">
    <property type="entry name" value="DEAD"/>
    <property type="match status" value="1"/>
</dbReference>
<accession>A0AAN6IAT1</accession>
<evidence type="ECO:0000259" key="12">
    <source>
        <dbReference type="PROSITE" id="PS51195"/>
    </source>
</evidence>
<dbReference type="CDD" id="cd18787">
    <property type="entry name" value="SF2_C_DEAD"/>
    <property type="match status" value="1"/>
</dbReference>
<evidence type="ECO:0000256" key="8">
    <source>
        <dbReference type="RuleBase" id="RU000492"/>
    </source>
</evidence>
<keyword evidence="14" id="KW-1185">Reference proteome</keyword>
<protein>
    <recommendedName>
        <fullName evidence="1">RNA helicase</fullName>
        <ecNumber evidence="1">3.6.4.13</ecNumber>
    </recommendedName>
</protein>
<gene>
    <name evidence="13" type="ORF">EDD36DRAFT_331585</name>
</gene>
<feature type="domain" description="Helicase C-terminal" evidence="11">
    <location>
        <begin position="418"/>
        <end position="573"/>
    </location>
</feature>
<proteinExistence type="inferred from homology"/>
<evidence type="ECO:0000256" key="6">
    <source>
        <dbReference type="ARBA" id="ARBA00047984"/>
    </source>
</evidence>
<dbReference type="GO" id="GO:0016787">
    <property type="term" value="F:hydrolase activity"/>
    <property type="evidence" value="ECO:0007669"/>
    <property type="project" value="UniProtKB-KW"/>
</dbReference>
<evidence type="ECO:0000259" key="10">
    <source>
        <dbReference type="PROSITE" id="PS51192"/>
    </source>
</evidence>
<evidence type="ECO:0000256" key="2">
    <source>
        <dbReference type="ARBA" id="ARBA00022741"/>
    </source>
</evidence>
<dbReference type="EMBL" id="MU404358">
    <property type="protein sequence ID" value="KAI1610673.1"/>
    <property type="molecule type" value="Genomic_DNA"/>
</dbReference>
<feature type="region of interest" description="Disordered" evidence="9">
    <location>
        <begin position="579"/>
        <end position="642"/>
    </location>
</feature>
<dbReference type="PROSITE" id="PS00039">
    <property type="entry name" value="DEAD_ATP_HELICASE"/>
    <property type="match status" value="1"/>
</dbReference>
<evidence type="ECO:0000313" key="13">
    <source>
        <dbReference type="EMBL" id="KAI1610673.1"/>
    </source>
</evidence>
<evidence type="ECO:0000259" key="11">
    <source>
        <dbReference type="PROSITE" id="PS51194"/>
    </source>
</evidence>
<dbReference type="EC" id="3.6.4.13" evidence="1"/>
<evidence type="ECO:0000256" key="9">
    <source>
        <dbReference type="SAM" id="MobiDB-lite"/>
    </source>
</evidence>
<evidence type="ECO:0000256" key="5">
    <source>
        <dbReference type="ARBA" id="ARBA00022840"/>
    </source>
</evidence>
<dbReference type="Proteomes" id="UP001203852">
    <property type="component" value="Unassembled WGS sequence"/>
</dbReference>
<dbReference type="InterPro" id="IPR001650">
    <property type="entry name" value="Helicase_C-like"/>
</dbReference>
<dbReference type="Pfam" id="PF00271">
    <property type="entry name" value="Helicase_C"/>
    <property type="match status" value="1"/>
</dbReference>
<dbReference type="PROSITE" id="PS51194">
    <property type="entry name" value="HELICASE_CTER"/>
    <property type="match status" value="1"/>
</dbReference>
<evidence type="ECO:0000256" key="1">
    <source>
        <dbReference type="ARBA" id="ARBA00012552"/>
    </source>
</evidence>
<comment type="caution">
    <text evidence="13">The sequence shown here is derived from an EMBL/GenBank/DDBJ whole genome shotgun (WGS) entry which is preliminary data.</text>
</comment>
<reference evidence="13" key="1">
    <citation type="journal article" date="2022" name="bioRxiv">
        <title>Deciphering the potential niche of two novel black yeast fungi from a biological soil crust based on their genomes, phenotypes, and melanin regulation.</title>
        <authorList>
            <consortium name="DOE Joint Genome Institute"/>
            <person name="Carr E.C."/>
            <person name="Barton Q."/>
            <person name="Grambo S."/>
            <person name="Sullivan M."/>
            <person name="Renfro C.M."/>
            <person name="Kuo A."/>
            <person name="Pangilinan J."/>
            <person name="Lipzen A."/>
            <person name="Keymanesh K."/>
            <person name="Savage E."/>
            <person name="Barry K."/>
            <person name="Grigoriev I.V."/>
            <person name="Riekhof W.R."/>
            <person name="Harris S.S."/>
        </authorList>
    </citation>
    <scope>NUCLEOTIDE SEQUENCE</scope>
    <source>
        <strain evidence="13">JF 03-4F</strain>
    </source>
</reference>
<dbReference type="AlphaFoldDB" id="A0AAN6IAT1"/>
<feature type="compositionally biased region" description="Basic and acidic residues" evidence="9">
    <location>
        <begin position="46"/>
        <end position="58"/>
    </location>
</feature>
<dbReference type="GO" id="GO:0005524">
    <property type="term" value="F:ATP binding"/>
    <property type="evidence" value="ECO:0007669"/>
    <property type="project" value="UniProtKB-KW"/>
</dbReference>
<dbReference type="SMART" id="SM00487">
    <property type="entry name" value="DEXDc"/>
    <property type="match status" value="1"/>
</dbReference>
<dbReference type="PANTHER" id="PTHR47958">
    <property type="entry name" value="ATP-DEPENDENT RNA HELICASE DBP3"/>
    <property type="match status" value="1"/>
</dbReference>
<evidence type="ECO:0000256" key="7">
    <source>
        <dbReference type="PROSITE-ProRule" id="PRU00552"/>
    </source>
</evidence>
<keyword evidence="4 8" id="KW-0347">Helicase</keyword>
<comment type="catalytic activity">
    <reaction evidence="6">
        <text>ATP + H2O = ADP + phosphate + H(+)</text>
        <dbReference type="Rhea" id="RHEA:13065"/>
        <dbReference type="ChEBI" id="CHEBI:15377"/>
        <dbReference type="ChEBI" id="CHEBI:15378"/>
        <dbReference type="ChEBI" id="CHEBI:30616"/>
        <dbReference type="ChEBI" id="CHEBI:43474"/>
        <dbReference type="ChEBI" id="CHEBI:456216"/>
        <dbReference type="EC" id="3.6.4.13"/>
    </reaction>
</comment>
<feature type="compositionally biased region" description="Low complexity" evidence="9">
    <location>
        <begin position="26"/>
        <end position="38"/>
    </location>
</feature>
<dbReference type="SMART" id="SM00490">
    <property type="entry name" value="HELICc"/>
    <property type="match status" value="1"/>
</dbReference>
<sequence>MSWSVPAQDSFPPAAAPGNMAEAPFDTADMAAAITDATNGTGAQAPKRDEESSKRARDLGWVEPQSYKYDATAPTVNIHTTNDVPEVDEEEQVVSVHQTSTWAHDAAKYEWQEEYGDVGPRNDALEKELFQGDHINRAGEKFANLTRIEVIVESKTRVDPIGNFKDAGLHPVMLDNIALCGYEFATPIQAYAIPAVITGHDMIGVAQTGSGKTAAFLVPCISKLMGKVKKLAAPRPNLSVGFDATRDRVRAEPLILVVAPTRELCCQIFDEARRLCYRSMMRPCVAYGGAPIRDQISQLARGCDLLVATPGRLLDFMSRPDVLSLSRVRYTIIDEADEMLHDDWEEEMAKIMGGGDANTDGDHRYLLFSATFPKRLQKLAAKFLATDHVHVSIGRTGSTHINVKQHIMWADQDKKMKALYDLLISMPPSRTLVFVRSKKTADFVDDYLFNLGLPSTSIHSDRTQSEREDALRSFKAGQSPILVATGVSGRGLDIRNVMHVINFDLPLADYGGQTDYIHRIGRTARIGNEGLATSFYNDKDEGMGPFLAKILMETNQEVPDFLEQFKPEDGVLNFDEEEEDPGMVTTDGGPDGGAAWGSGGDATNNGGGDAGGDTAGGVAWGSGGGNDAAAAPTDTWGAGNDSGTGTGAAWWSIQQPSHYRLMKSLPSLGIMLKTGTETVVNKGMMLFRDEMRSLRQS</sequence>
<dbReference type="PROSITE" id="PS51192">
    <property type="entry name" value="HELICASE_ATP_BIND_1"/>
    <property type="match status" value="1"/>
</dbReference>
<dbReference type="SUPFAM" id="SSF52540">
    <property type="entry name" value="P-loop containing nucleoside triphosphate hydrolases"/>
    <property type="match status" value="1"/>
</dbReference>
<dbReference type="Gene3D" id="3.40.50.300">
    <property type="entry name" value="P-loop containing nucleotide triphosphate hydrolases"/>
    <property type="match status" value="2"/>
</dbReference>
<dbReference type="InterPro" id="IPR027417">
    <property type="entry name" value="P-loop_NTPase"/>
</dbReference>
<feature type="domain" description="DEAD-box RNA helicase Q" evidence="12">
    <location>
        <begin position="162"/>
        <end position="190"/>
    </location>
</feature>
<comment type="similarity">
    <text evidence="8">Belongs to the DEAD box helicase family.</text>
</comment>
<keyword evidence="5 8" id="KW-0067">ATP-binding</keyword>
<feature type="domain" description="Helicase ATP-binding" evidence="10">
    <location>
        <begin position="193"/>
        <end position="390"/>
    </location>
</feature>
<dbReference type="PROSITE" id="PS51195">
    <property type="entry name" value="Q_MOTIF"/>
    <property type="match status" value="1"/>
</dbReference>
<feature type="short sequence motif" description="Q motif" evidence="7">
    <location>
        <begin position="162"/>
        <end position="190"/>
    </location>
</feature>
<dbReference type="InterPro" id="IPR014014">
    <property type="entry name" value="RNA_helicase_DEAD_Q_motif"/>
</dbReference>
<dbReference type="InterPro" id="IPR000629">
    <property type="entry name" value="RNA-helicase_DEAD-box_CS"/>
</dbReference>
<evidence type="ECO:0000256" key="3">
    <source>
        <dbReference type="ARBA" id="ARBA00022801"/>
    </source>
</evidence>
<name>A0AAN6IAT1_9EURO</name>
<feature type="region of interest" description="Disordered" evidence="9">
    <location>
        <begin position="1"/>
        <end position="58"/>
    </location>
</feature>
<organism evidence="13 14">
    <name type="scientific">Exophiala viscosa</name>
    <dbReference type="NCBI Taxonomy" id="2486360"/>
    <lineage>
        <taxon>Eukaryota</taxon>
        <taxon>Fungi</taxon>
        <taxon>Dikarya</taxon>
        <taxon>Ascomycota</taxon>
        <taxon>Pezizomycotina</taxon>
        <taxon>Eurotiomycetes</taxon>
        <taxon>Chaetothyriomycetidae</taxon>
        <taxon>Chaetothyriales</taxon>
        <taxon>Herpotrichiellaceae</taxon>
        <taxon>Exophiala</taxon>
    </lineage>
</organism>
<dbReference type="GO" id="GO:0003724">
    <property type="term" value="F:RNA helicase activity"/>
    <property type="evidence" value="ECO:0007669"/>
    <property type="project" value="UniProtKB-EC"/>
</dbReference>
<dbReference type="InterPro" id="IPR011545">
    <property type="entry name" value="DEAD/DEAH_box_helicase_dom"/>
</dbReference>
<evidence type="ECO:0000256" key="4">
    <source>
        <dbReference type="ARBA" id="ARBA00022806"/>
    </source>
</evidence>
<dbReference type="GO" id="GO:0003676">
    <property type="term" value="F:nucleic acid binding"/>
    <property type="evidence" value="ECO:0007669"/>
    <property type="project" value="InterPro"/>
</dbReference>
<feature type="compositionally biased region" description="Gly residues" evidence="9">
    <location>
        <begin position="589"/>
        <end position="626"/>
    </location>
</feature>